<evidence type="ECO:0000313" key="7">
    <source>
        <dbReference type="Proteomes" id="UP000053791"/>
    </source>
</evidence>
<reference evidence="7" key="1">
    <citation type="submission" date="2015-12" db="EMBL/GenBank/DDBJ databases">
        <authorList>
            <person name="Zhang G."/>
            <person name="Stingl U."/>
        </authorList>
    </citation>
    <scope>NUCLEOTIDE SEQUENCE [LARGE SCALE GENOMIC DNA]</scope>
    <source>
        <strain evidence="7">ZGT118</strain>
    </source>
</reference>
<dbReference type="GO" id="GO:0003700">
    <property type="term" value="F:DNA-binding transcription factor activity"/>
    <property type="evidence" value="ECO:0007669"/>
    <property type="project" value="InterPro"/>
</dbReference>
<dbReference type="EMBL" id="LQBQ01000003">
    <property type="protein sequence ID" value="KUJ85182.1"/>
    <property type="molecule type" value="Genomic_DNA"/>
</dbReference>
<comment type="caution">
    <text evidence="6">The sequence shown here is derived from an EMBL/GenBank/DDBJ whole genome shotgun (WGS) entry which is preliminary data.</text>
</comment>
<dbReference type="STRING" id="1685379.AVO45_16885"/>
<keyword evidence="2" id="KW-0805">Transcription regulation</keyword>
<dbReference type="PROSITE" id="PS50931">
    <property type="entry name" value="HTH_LYSR"/>
    <property type="match status" value="1"/>
</dbReference>
<evidence type="ECO:0000256" key="4">
    <source>
        <dbReference type="ARBA" id="ARBA00023163"/>
    </source>
</evidence>
<evidence type="ECO:0000256" key="3">
    <source>
        <dbReference type="ARBA" id="ARBA00023125"/>
    </source>
</evidence>
<dbReference type="Pfam" id="PF03466">
    <property type="entry name" value="LysR_substrate"/>
    <property type="match status" value="1"/>
</dbReference>
<dbReference type="RefSeq" id="WP_068344852.1">
    <property type="nucleotide sequence ID" value="NZ_LQBQ01000003.1"/>
</dbReference>
<dbReference type="InterPro" id="IPR036390">
    <property type="entry name" value="WH_DNA-bd_sf"/>
</dbReference>
<dbReference type="Proteomes" id="UP000053791">
    <property type="component" value="Unassembled WGS sequence"/>
</dbReference>
<dbReference type="SUPFAM" id="SSF46785">
    <property type="entry name" value="Winged helix' DNA-binding domain"/>
    <property type="match status" value="1"/>
</dbReference>
<comment type="similarity">
    <text evidence="1">Belongs to the LysR transcriptional regulatory family.</text>
</comment>
<dbReference type="GO" id="GO:0005829">
    <property type="term" value="C:cytosol"/>
    <property type="evidence" value="ECO:0007669"/>
    <property type="project" value="TreeGrafter"/>
</dbReference>
<dbReference type="PANTHER" id="PTHR30419:SF8">
    <property type="entry name" value="NITROGEN ASSIMILATION TRANSCRIPTIONAL ACTIVATOR-RELATED"/>
    <property type="match status" value="1"/>
</dbReference>
<dbReference type="InterPro" id="IPR000847">
    <property type="entry name" value="LysR_HTH_N"/>
</dbReference>
<dbReference type="Gene3D" id="3.40.190.290">
    <property type="match status" value="1"/>
</dbReference>
<dbReference type="GO" id="GO:0003677">
    <property type="term" value="F:DNA binding"/>
    <property type="evidence" value="ECO:0007669"/>
    <property type="project" value="UniProtKB-KW"/>
</dbReference>
<evidence type="ECO:0000313" key="6">
    <source>
        <dbReference type="EMBL" id="KUJ85182.1"/>
    </source>
</evidence>
<dbReference type="Pfam" id="PF00126">
    <property type="entry name" value="HTH_1"/>
    <property type="match status" value="1"/>
</dbReference>
<dbReference type="InterPro" id="IPR036388">
    <property type="entry name" value="WH-like_DNA-bd_sf"/>
</dbReference>
<proteinExistence type="inferred from homology"/>
<accession>A0A0X3UBQ6</accession>
<feature type="domain" description="HTH lysR-type" evidence="5">
    <location>
        <begin position="3"/>
        <end position="59"/>
    </location>
</feature>
<keyword evidence="4" id="KW-0804">Transcription</keyword>
<gene>
    <name evidence="6" type="ORF">AVO45_16885</name>
</gene>
<evidence type="ECO:0000256" key="1">
    <source>
        <dbReference type="ARBA" id="ARBA00009437"/>
    </source>
</evidence>
<sequence>MAIKLEMLRVFRVVAEQGALSQAAAILGRTPSAVSMMLAQLEDNIGAPLFEGERKNQLTKLGELVLAEATRATDVFESSREAIIRLTSSIAGTVRIAAVPSVTVTFLPRAIAAFRKTRPGVRLEISDLDSASVRRRVRMDEADIGIVTGSASEDEVEGVVIMQDRLGIAFHEDGEIARALSKGAEQSWSLLRQEPLIANPLCDLVPSPVVLELLHSCNLQARNTTALISFVREGLGATVLPDSALTHRPDGIGFVAPEDIRADRELRMISNPARRLNPAAEEFWNSLAEGFGNQRLQP</sequence>
<protein>
    <recommendedName>
        <fullName evidence="5">HTH lysR-type domain-containing protein</fullName>
    </recommendedName>
</protein>
<evidence type="ECO:0000256" key="2">
    <source>
        <dbReference type="ARBA" id="ARBA00023015"/>
    </source>
</evidence>
<dbReference type="SUPFAM" id="SSF53850">
    <property type="entry name" value="Periplasmic binding protein-like II"/>
    <property type="match status" value="1"/>
</dbReference>
<organism evidence="6 7">
    <name type="scientific">Ruegeria marisrubri</name>
    <dbReference type="NCBI Taxonomy" id="1685379"/>
    <lineage>
        <taxon>Bacteria</taxon>
        <taxon>Pseudomonadati</taxon>
        <taxon>Pseudomonadota</taxon>
        <taxon>Alphaproteobacteria</taxon>
        <taxon>Rhodobacterales</taxon>
        <taxon>Roseobacteraceae</taxon>
        <taxon>Ruegeria</taxon>
    </lineage>
</organism>
<keyword evidence="3" id="KW-0238">DNA-binding</keyword>
<dbReference type="Gene3D" id="1.10.10.10">
    <property type="entry name" value="Winged helix-like DNA-binding domain superfamily/Winged helix DNA-binding domain"/>
    <property type="match status" value="1"/>
</dbReference>
<dbReference type="PANTHER" id="PTHR30419">
    <property type="entry name" value="HTH-TYPE TRANSCRIPTIONAL REGULATOR YBHD"/>
    <property type="match status" value="1"/>
</dbReference>
<dbReference type="InterPro" id="IPR050950">
    <property type="entry name" value="HTH-type_LysR_regulators"/>
</dbReference>
<name>A0A0X3UBQ6_9RHOB</name>
<dbReference type="OrthoDB" id="3252676at2"/>
<dbReference type="InterPro" id="IPR005119">
    <property type="entry name" value="LysR_subst-bd"/>
</dbReference>
<dbReference type="AlphaFoldDB" id="A0A0X3UBQ6"/>
<keyword evidence="7" id="KW-1185">Reference proteome</keyword>
<evidence type="ECO:0000259" key="5">
    <source>
        <dbReference type="PROSITE" id="PS50931"/>
    </source>
</evidence>